<dbReference type="CDD" id="cd04202">
    <property type="entry name" value="CuRO_D2_2dMcoN_like"/>
    <property type="match status" value="1"/>
</dbReference>
<dbReference type="Gene3D" id="2.60.40.420">
    <property type="entry name" value="Cupredoxins - blue copper proteins"/>
    <property type="match status" value="1"/>
</dbReference>
<dbReference type="AlphaFoldDB" id="A0AAJ5F514"/>
<dbReference type="Proteomes" id="UP000308000">
    <property type="component" value="Unassembled WGS sequence"/>
</dbReference>
<evidence type="ECO:0000259" key="7">
    <source>
        <dbReference type="Pfam" id="PF07732"/>
    </source>
</evidence>
<dbReference type="GO" id="GO:0005507">
    <property type="term" value="F:copper ion binding"/>
    <property type="evidence" value="ECO:0007669"/>
    <property type="project" value="InterPro"/>
</dbReference>
<feature type="region of interest" description="Disordered" evidence="4">
    <location>
        <begin position="1"/>
        <end position="23"/>
    </location>
</feature>
<dbReference type="RefSeq" id="WP_103128263.1">
    <property type="nucleotide sequence ID" value="NZ_BSUI01000040.1"/>
</dbReference>
<comment type="caution">
    <text evidence="9">The sequence shown here is derived from an EMBL/GenBank/DDBJ whole genome shotgun (WGS) entry which is preliminary data.</text>
</comment>
<proteinExistence type="predicted"/>
<evidence type="ECO:0000313" key="8">
    <source>
        <dbReference type="EMBL" id="MBB5293743.1"/>
    </source>
</evidence>
<gene>
    <name evidence="9" type="ORF">FCS05_03790</name>
    <name evidence="8" type="ORF">HNQ10_000556</name>
</gene>
<evidence type="ECO:0000313" key="9">
    <source>
        <dbReference type="EMBL" id="TLK30886.1"/>
    </source>
</evidence>
<evidence type="ECO:0000256" key="5">
    <source>
        <dbReference type="SAM" id="Phobius"/>
    </source>
</evidence>
<evidence type="ECO:0000256" key="3">
    <source>
        <dbReference type="ARBA" id="ARBA00023008"/>
    </source>
</evidence>
<dbReference type="InterPro" id="IPR011707">
    <property type="entry name" value="Cu-oxidase-like_N"/>
</dbReference>
<keyword evidence="2" id="KW-0560">Oxidoreductase</keyword>
<name>A0AAJ5F514_9DEIO</name>
<dbReference type="PANTHER" id="PTHR11709">
    <property type="entry name" value="MULTI-COPPER OXIDASE"/>
    <property type="match status" value="1"/>
</dbReference>
<evidence type="ECO:0000313" key="10">
    <source>
        <dbReference type="Proteomes" id="UP000308000"/>
    </source>
</evidence>
<evidence type="ECO:0000256" key="2">
    <source>
        <dbReference type="ARBA" id="ARBA00023002"/>
    </source>
</evidence>
<dbReference type="Pfam" id="PF07731">
    <property type="entry name" value="Cu-oxidase_2"/>
    <property type="match status" value="1"/>
</dbReference>
<evidence type="ECO:0000256" key="4">
    <source>
        <dbReference type="SAM" id="MobiDB-lite"/>
    </source>
</evidence>
<dbReference type="SUPFAM" id="SSF49503">
    <property type="entry name" value="Cupredoxins"/>
    <property type="match status" value="2"/>
</dbReference>
<reference evidence="8 11" key="2">
    <citation type="submission" date="2020-08" db="EMBL/GenBank/DDBJ databases">
        <title>Genomic Encyclopedia of Type Strains, Phase IV (KMG-IV): sequencing the most valuable type-strain genomes for metagenomic binning, comparative biology and taxonomic classification.</title>
        <authorList>
            <person name="Goeker M."/>
        </authorList>
    </citation>
    <scope>NUCLEOTIDE SEQUENCE [LARGE SCALE GENOMIC DNA]</scope>
    <source>
        <strain evidence="8 11">DSM 105434</strain>
    </source>
</reference>
<accession>A0AAJ5F514</accession>
<dbReference type="EMBL" id="VBRC01000002">
    <property type="protein sequence ID" value="TLK30886.1"/>
    <property type="molecule type" value="Genomic_DNA"/>
</dbReference>
<sequence>MNDQPDPRKSTPSPDHGGMDMTPKVSRPQIAAVTILSVLALAAGVGLAAAFGDLSMSAREMNMPGQNMPGMDMSGNTSGMPSMPGMNMGGGNANTGPAAQTPTPVGELPATPLQTPTRMGDLVMPPGMIMTKTMNMEAMRDMAAVDLTRVRFTAPANARGDRTLTPQVVGGVKVFNFETSLIRWNILKDVQVAAYAVNRQVPGPRLELTQGDRVRINVKNSLPESTTIHWHGLIVPNSMDGPADVTQGPIAPGETFTYEFTVRQAGTYFYHSHKNPDRQQGLGLYGALLVKPNNAAGEPKADLDSTVQLQEWLKREGYTFPAMIMEGALPNFFTINGKAYPETDTLRMKVGQTVRLRFVGSNNNFVHPMHVHGGPFEVVARDGETLKESARYLADTVNVGPGQRYDVIWKAREKGTWLIHCHIPHHTTNDNVEVQGGGGLTMQIQVS</sequence>
<feature type="domain" description="Plastocyanin-like" evidence="7">
    <location>
        <begin position="183"/>
        <end position="294"/>
    </location>
</feature>
<dbReference type="EMBL" id="JACHFV010000002">
    <property type="protein sequence ID" value="MBB5293743.1"/>
    <property type="molecule type" value="Genomic_DNA"/>
</dbReference>
<keyword evidence="11" id="KW-1185">Reference proteome</keyword>
<keyword evidence="5" id="KW-1133">Transmembrane helix</keyword>
<dbReference type="CDD" id="cd13860">
    <property type="entry name" value="CuRO_1_2dMco_1"/>
    <property type="match status" value="1"/>
</dbReference>
<dbReference type="Pfam" id="PF07732">
    <property type="entry name" value="Cu-oxidase_3"/>
    <property type="match status" value="1"/>
</dbReference>
<feature type="transmembrane region" description="Helical" evidence="5">
    <location>
        <begin position="30"/>
        <end position="51"/>
    </location>
</feature>
<dbReference type="Proteomes" id="UP000536909">
    <property type="component" value="Unassembled WGS sequence"/>
</dbReference>
<reference evidence="9 10" key="1">
    <citation type="submission" date="2019-04" db="EMBL/GenBank/DDBJ databases">
        <title>Deinococcus metalilatus MA1002 mutant No.5.</title>
        <authorList>
            <person name="Park W."/>
            <person name="Park C."/>
        </authorList>
    </citation>
    <scope>NUCLEOTIDE SEQUENCE [LARGE SCALE GENOMIC DNA]</scope>
    <source>
        <strain evidence="9 10">MA1002-m5</strain>
    </source>
</reference>
<evidence type="ECO:0000313" key="11">
    <source>
        <dbReference type="Proteomes" id="UP000536909"/>
    </source>
</evidence>
<evidence type="ECO:0000256" key="1">
    <source>
        <dbReference type="ARBA" id="ARBA00022723"/>
    </source>
</evidence>
<protein>
    <submittedName>
        <fullName evidence="9">Copper oxidase</fullName>
    </submittedName>
    <submittedName>
        <fullName evidence="8">Plastocyanin</fullName>
    </submittedName>
</protein>
<feature type="domain" description="Plastocyanin-like" evidence="6">
    <location>
        <begin position="328"/>
        <end position="429"/>
    </location>
</feature>
<dbReference type="InterPro" id="IPR008972">
    <property type="entry name" value="Cupredoxin"/>
</dbReference>
<dbReference type="GO" id="GO:0016491">
    <property type="term" value="F:oxidoreductase activity"/>
    <property type="evidence" value="ECO:0007669"/>
    <property type="project" value="UniProtKB-KW"/>
</dbReference>
<dbReference type="PANTHER" id="PTHR11709:SF394">
    <property type="entry name" value="FI03373P-RELATED"/>
    <property type="match status" value="1"/>
</dbReference>
<dbReference type="InterPro" id="IPR045087">
    <property type="entry name" value="Cu-oxidase_fam"/>
</dbReference>
<keyword evidence="5" id="KW-0472">Membrane</keyword>
<keyword evidence="5" id="KW-0812">Transmembrane</keyword>
<organism evidence="9 10">
    <name type="scientific">Deinococcus metallilatus</name>
    <dbReference type="NCBI Taxonomy" id="1211322"/>
    <lineage>
        <taxon>Bacteria</taxon>
        <taxon>Thermotogati</taxon>
        <taxon>Deinococcota</taxon>
        <taxon>Deinococci</taxon>
        <taxon>Deinococcales</taxon>
        <taxon>Deinococcaceae</taxon>
        <taxon>Deinococcus</taxon>
    </lineage>
</organism>
<keyword evidence="3" id="KW-0186">Copper</keyword>
<keyword evidence="1" id="KW-0479">Metal-binding</keyword>
<evidence type="ECO:0000259" key="6">
    <source>
        <dbReference type="Pfam" id="PF07731"/>
    </source>
</evidence>
<dbReference type="InterPro" id="IPR011706">
    <property type="entry name" value="Cu-oxidase_C"/>
</dbReference>